<accession>A0A6A6IRW3</accession>
<dbReference type="RefSeq" id="XP_033687556.1">
    <property type="nucleotide sequence ID" value="XM_033828505.1"/>
</dbReference>
<sequence length="173" mass="19136">MREPRPDGLTHRYPDNPGTHIPIRPETASSISISLPPLTTIVDQLSSFLLLASAPLVSPWSLNWGPLNSAGVPKYHRAGSTNLDACQDFRVEYSNRPAKVPAPGYLVWLPNENRNTGCCLHLYGSSNGVNHYCRRLDGGERRVGQFCDGKNKRIYLNANEGIGSYRIMGCKKV</sequence>
<dbReference type="GeneID" id="54581835"/>
<evidence type="ECO:0000313" key="2">
    <source>
        <dbReference type="EMBL" id="KAF2252552.1"/>
    </source>
</evidence>
<feature type="region of interest" description="Disordered" evidence="1">
    <location>
        <begin position="1"/>
        <end position="22"/>
    </location>
</feature>
<evidence type="ECO:0000256" key="1">
    <source>
        <dbReference type="SAM" id="MobiDB-lite"/>
    </source>
</evidence>
<name>A0A6A6IRW3_9PLEO</name>
<protein>
    <submittedName>
        <fullName evidence="2">Uncharacterized protein</fullName>
    </submittedName>
</protein>
<dbReference type="EMBL" id="ML987192">
    <property type="protein sequence ID" value="KAF2252552.1"/>
    <property type="molecule type" value="Genomic_DNA"/>
</dbReference>
<dbReference type="AlphaFoldDB" id="A0A6A6IRW3"/>
<keyword evidence="3" id="KW-1185">Reference proteome</keyword>
<gene>
    <name evidence="2" type="ORF">BU26DRAFT_517154</name>
</gene>
<evidence type="ECO:0000313" key="3">
    <source>
        <dbReference type="Proteomes" id="UP000800094"/>
    </source>
</evidence>
<dbReference type="Proteomes" id="UP000800094">
    <property type="component" value="Unassembled WGS sequence"/>
</dbReference>
<dbReference type="OrthoDB" id="10473890at2759"/>
<feature type="compositionally biased region" description="Basic and acidic residues" evidence="1">
    <location>
        <begin position="1"/>
        <end position="14"/>
    </location>
</feature>
<organism evidence="2 3">
    <name type="scientific">Trematosphaeria pertusa</name>
    <dbReference type="NCBI Taxonomy" id="390896"/>
    <lineage>
        <taxon>Eukaryota</taxon>
        <taxon>Fungi</taxon>
        <taxon>Dikarya</taxon>
        <taxon>Ascomycota</taxon>
        <taxon>Pezizomycotina</taxon>
        <taxon>Dothideomycetes</taxon>
        <taxon>Pleosporomycetidae</taxon>
        <taxon>Pleosporales</taxon>
        <taxon>Massarineae</taxon>
        <taxon>Trematosphaeriaceae</taxon>
        <taxon>Trematosphaeria</taxon>
    </lineage>
</organism>
<reference evidence="2" key="1">
    <citation type="journal article" date="2020" name="Stud. Mycol.">
        <title>101 Dothideomycetes genomes: a test case for predicting lifestyles and emergence of pathogens.</title>
        <authorList>
            <person name="Haridas S."/>
            <person name="Albert R."/>
            <person name="Binder M."/>
            <person name="Bloem J."/>
            <person name="Labutti K."/>
            <person name="Salamov A."/>
            <person name="Andreopoulos B."/>
            <person name="Baker S."/>
            <person name="Barry K."/>
            <person name="Bills G."/>
            <person name="Bluhm B."/>
            <person name="Cannon C."/>
            <person name="Castanera R."/>
            <person name="Culley D."/>
            <person name="Daum C."/>
            <person name="Ezra D."/>
            <person name="Gonzalez J."/>
            <person name="Henrissat B."/>
            <person name="Kuo A."/>
            <person name="Liang C."/>
            <person name="Lipzen A."/>
            <person name="Lutzoni F."/>
            <person name="Magnuson J."/>
            <person name="Mondo S."/>
            <person name="Nolan M."/>
            <person name="Ohm R."/>
            <person name="Pangilinan J."/>
            <person name="Park H.-J."/>
            <person name="Ramirez L."/>
            <person name="Alfaro M."/>
            <person name="Sun H."/>
            <person name="Tritt A."/>
            <person name="Yoshinaga Y."/>
            <person name="Zwiers L.-H."/>
            <person name="Turgeon B."/>
            <person name="Goodwin S."/>
            <person name="Spatafora J."/>
            <person name="Crous P."/>
            <person name="Grigoriev I."/>
        </authorList>
    </citation>
    <scope>NUCLEOTIDE SEQUENCE</scope>
    <source>
        <strain evidence="2">CBS 122368</strain>
    </source>
</reference>
<proteinExistence type="predicted"/>